<gene>
    <name evidence="2" type="ORF">BDV96DRAFT_649105</name>
</gene>
<evidence type="ECO:0000313" key="3">
    <source>
        <dbReference type="Proteomes" id="UP000799770"/>
    </source>
</evidence>
<feature type="region of interest" description="Disordered" evidence="1">
    <location>
        <begin position="25"/>
        <end position="51"/>
    </location>
</feature>
<dbReference type="Proteomes" id="UP000799770">
    <property type="component" value="Unassembled WGS sequence"/>
</dbReference>
<sequence length="142" mass="15578">MSPALLTLSPDFSAAARLAQTQKEKDLAEHIAQRRAGTEDSVSVKTNSSSWSSIAPPLLHAALRQSSCTRPARRPKFDDRFARHNSSFGEEKQKSFTESIASGSSGMSHDGWPIQRSRRSIHSSLTSDVLLSRVVAAEPFNR</sequence>
<dbReference type="AlphaFoldDB" id="A0A6A5YZQ5"/>
<feature type="compositionally biased region" description="Polar residues" evidence="1">
    <location>
        <begin position="96"/>
        <end position="107"/>
    </location>
</feature>
<keyword evidence="3" id="KW-1185">Reference proteome</keyword>
<reference evidence="2" key="1">
    <citation type="journal article" date="2020" name="Stud. Mycol.">
        <title>101 Dothideomycetes genomes: a test case for predicting lifestyles and emergence of pathogens.</title>
        <authorList>
            <person name="Haridas S."/>
            <person name="Albert R."/>
            <person name="Binder M."/>
            <person name="Bloem J."/>
            <person name="Labutti K."/>
            <person name="Salamov A."/>
            <person name="Andreopoulos B."/>
            <person name="Baker S."/>
            <person name="Barry K."/>
            <person name="Bills G."/>
            <person name="Bluhm B."/>
            <person name="Cannon C."/>
            <person name="Castanera R."/>
            <person name="Culley D."/>
            <person name="Daum C."/>
            <person name="Ezra D."/>
            <person name="Gonzalez J."/>
            <person name="Henrissat B."/>
            <person name="Kuo A."/>
            <person name="Liang C."/>
            <person name="Lipzen A."/>
            <person name="Lutzoni F."/>
            <person name="Magnuson J."/>
            <person name="Mondo S."/>
            <person name="Nolan M."/>
            <person name="Ohm R."/>
            <person name="Pangilinan J."/>
            <person name="Park H.-J."/>
            <person name="Ramirez L."/>
            <person name="Alfaro M."/>
            <person name="Sun H."/>
            <person name="Tritt A."/>
            <person name="Yoshinaga Y."/>
            <person name="Zwiers L.-H."/>
            <person name="Turgeon B."/>
            <person name="Goodwin S."/>
            <person name="Spatafora J."/>
            <person name="Crous P."/>
            <person name="Grigoriev I."/>
        </authorList>
    </citation>
    <scope>NUCLEOTIDE SEQUENCE</scope>
    <source>
        <strain evidence="2">CBS 627.86</strain>
    </source>
</reference>
<dbReference type="EMBL" id="ML977331">
    <property type="protein sequence ID" value="KAF2112304.1"/>
    <property type="molecule type" value="Genomic_DNA"/>
</dbReference>
<feature type="compositionally biased region" description="Basic and acidic residues" evidence="1">
    <location>
        <begin position="25"/>
        <end position="38"/>
    </location>
</feature>
<evidence type="ECO:0000313" key="2">
    <source>
        <dbReference type="EMBL" id="KAF2112304.1"/>
    </source>
</evidence>
<feature type="compositionally biased region" description="Low complexity" evidence="1">
    <location>
        <begin position="41"/>
        <end position="51"/>
    </location>
</feature>
<organism evidence="2 3">
    <name type="scientific">Lophiotrema nucula</name>
    <dbReference type="NCBI Taxonomy" id="690887"/>
    <lineage>
        <taxon>Eukaryota</taxon>
        <taxon>Fungi</taxon>
        <taxon>Dikarya</taxon>
        <taxon>Ascomycota</taxon>
        <taxon>Pezizomycotina</taxon>
        <taxon>Dothideomycetes</taxon>
        <taxon>Pleosporomycetidae</taxon>
        <taxon>Pleosporales</taxon>
        <taxon>Lophiotremataceae</taxon>
        <taxon>Lophiotrema</taxon>
    </lineage>
</organism>
<feature type="region of interest" description="Disordered" evidence="1">
    <location>
        <begin position="84"/>
        <end position="114"/>
    </location>
</feature>
<name>A0A6A5YZQ5_9PLEO</name>
<protein>
    <submittedName>
        <fullName evidence="2">Uncharacterized protein</fullName>
    </submittedName>
</protein>
<evidence type="ECO:0000256" key="1">
    <source>
        <dbReference type="SAM" id="MobiDB-lite"/>
    </source>
</evidence>
<proteinExistence type="predicted"/>
<accession>A0A6A5YZQ5</accession>